<gene>
    <name evidence="2" type="ORF">OH76DRAFT_1419633</name>
</gene>
<name>A0A371D4D0_9APHY</name>
<feature type="region of interest" description="Disordered" evidence="1">
    <location>
        <begin position="35"/>
        <end position="71"/>
    </location>
</feature>
<organism evidence="2 3">
    <name type="scientific">Lentinus brumalis</name>
    <dbReference type="NCBI Taxonomy" id="2498619"/>
    <lineage>
        <taxon>Eukaryota</taxon>
        <taxon>Fungi</taxon>
        <taxon>Dikarya</taxon>
        <taxon>Basidiomycota</taxon>
        <taxon>Agaricomycotina</taxon>
        <taxon>Agaricomycetes</taxon>
        <taxon>Polyporales</taxon>
        <taxon>Polyporaceae</taxon>
        <taxon>Lentinus</taxon>
    </lineage>
</organism>
<reference evidence="2 3" key="1">
    <citation type="journal article" date="2018" name="Biotechnol. Biofuels">
        <title>Integrative visual omics of the white-rot fungus Polyporus brumalis exposes the biotechnological potential of its oxidative enzymes for delignifying raw plant biomass.</title>
        <authorList>
            <person name="Miyauchi S."/>
            <person name="Rancon A."/>
            <person name="Drula E."/>
            <person name="Hage H."/>
            <person name="Chaduli D."/>
            <person name="Favel A."/>
            <person name="Grisel S."/>
            <person name="Henrissat B."/>
            <person name="Herpoel-Gimbert I."/>
            <person name="Ruiz-Duenas F.J."/>
            <person name="Chevret D."/>
            <person name="Hainaut M."/>
            <person name="Lin J."/>
            <person name="Wang M."/>
            <person name="Pangilinan J."/>
            <person name="Lipzen A."/>
            <person name="Lesage-Meessen L."/>
            <person name="Navarro D."/>
            <person name="Riley R."/>
            <person name="Grigoriev I.V."/>
            <person name="Zhou S."/>
            <person name="Raouche S."/>
            <person name="Rosso M.N."/>
        </authorList>
    </citation>
    <scope>NUCLEOTIDE SEQUENCE [LARGE SCALE GENOMIC DNA]</scope>
    <source>
        <strain evidence="2 3">BRFM 1820</strain>
    </source>
</reference>
<evidence type="ECO:0000313" key="3">
    <source>
        <dbReference type="Proteomes" id="UP000256964"/>
    </source>
</evidence>
<sequence length="218" mass="24875">MEGRQPSGRDEESAGKAGRRTYLEWTYWRLSNVRPGRRKHKQQLTWGSGLSRGRARTDQTSGKDSAGALKAGERPSQIIIDELAKKSQDGPRLAREPASPSAVWVWGRVYRQPTGWSRTFAVVGAEQTEDWPSSDRPTGCNTLLYDVQYFDLQTPLEVYAGAEYGVFAYCRNRMASLYWYISAMRPSADYYNALQQRYDVRCTYLRLRTPPFQCLPPG</sequence>
<protein>
    <submittedName>
        <fullName evidence="2">Uncharacterized protein</fullName>
    </submittedName>
</protein>
<evidence type="ECO:0000256" key="1">
    <source>
        <dbReference type="SAM" id="MobiDB-lite"/>
    </source>
</evidence>
<dbReference type="EMBL" id="KZ857419">
    <property type="protein sequence ID" value="RDX47385.1"/>
    <property type="molecule type" value="Genomic_DNA"/>
</dbReference>
<evidence type="ECO:0000313" key="2">
    <source>
        <dbReference type="EMBL" id="RDX47385.1"/>
    </source>
</evidence>
<dbReference type="AlphaFoldDB" id="A0A371D4D0"/>
<keyword evidence="3" id="KW-1185">Reference proteome</keyword>
<dbReference type="Proteomes" id="UP000256964">
    <property type="component" value="Unassembled WGS sequence"/>
</dbReference>
<accession>A0A371D4D0</accession>
<proteinExistence type="predicted"/>